<sequence length="143" mass="15986">MTTQLQLEQVFNDNFVAYFRSHVAHVNIMGRNFHSDHELLGGIYEELQGQIDTIAELLRSLGEFMPDSVGRVLEGAKIIDDSVEGDSDTLLALVRADLEELKGSYEELIAVADSEGYLEIANYAQDRVLSLAKHIWMLDSTLA</sequence>
<dbReference type="PANTHER" id="PTHR42932">
    <property type="entry name" value="GENERAL STRESS PROTEIN 20U"/>
    <property type="match status" value="1"/>
</dbReference>
<keyword evidence="3" id="KW-0238">DNA-binding</keyword>
<dbReference type="InterPro" id="IPR008331">
    <property type="entry name" value="Ferritin_DPS_dom"/>
</dbReference>
<dbReference type="EMBL" id="LR796788">
    <property type="protein sequence ID" value="CAB4165919.1"/>
    <property type="molecule type" value="Genomic_DNA"/>
</dbReference>
<dbReference type="SUPFAM" id="SSF47240">
    <property type="entry name" value="Ferritin-like"/>
    <property type="match status" value="1"/>
</dbReference>
<dbReference type="GO" id="GO:0008199">
    <property type="term" value="F:ferric iron binding"/>
    <property type="evidence" value="ECO:0007669"/>
    <property type="project" value="InterPro"/>
</dbReference>
<dbReference type="Pfam" id="PF00210">
    <property type="entry name" value="Ferritin"/>
    <property type="match status" value="1"/>
</dbReference>
<dbReference type="InterPro" id="IPR012347">
    <property type="entry name" value="Ferritin-like"/>
</dbReference>
<organism evidence="3">
    <name type="scientific">uncultured Caudovirales phage</name>
    <dbReference type="NCBI Taxonomy" id="2100421"/>
    <lineage>
        <taxon>Viruses</taxon>
        <taxon>Duplodnaviria</taxon>
        <taxon>Heunggongvirae</taxon>
        <taxon>Uroviricota</taxon>
        <taxon>Caudoviricetes</taxon>
        <taxon>Peduoviridae</taxon>
        <taxon>Maltschvirus</taxon>
        <taxon>Maltschvirus maltsch</taxon>
    </lineage>
</organism>
<reference evidence="3" key="1">
    <citation type="submission" date="2020-04" db="EMBL/GenBank/DDBJ databases">
        <authorList>
            <person name="Chiriac C."/>
            <person name="Salcher M."/>
            <person name="Ghai R."/>
            <person name="Kavagutti S V."/>
        </authorList>
    </citation>
    <scope>NUCLEOTIDE SEQUENCE</scope>
</reference>
<gene>
    <name evidence="3" type="ORF">UFOVP849_4</name>
</gene>
<proteinExistence type="inferred from homology"/>
<evidence type="ECO:0000313" key="3">
    <source>
        <dbReference type="EMBL" id="CAB4165919.1"/>
    </source>
</evidence>
<dbReference type="PANTHER" id="PTHR42932:SF1">
    <property type="entry name" value="GENERAL STRESS PROTEIN 20U"/>
    <property type="match status" value="1"/>
</dbReference>
<dbReference type="InterPro" id="IPR002177">
    <property type="entry name" value="DPS_DNA-bd"/>
</dbReference>
<evidence type="ECO:0000259" key="2">
    <source>
        <dbReference type="Pfam" id="PF00210"/>
    </source>
</evidence>
<accession>A0A6J5P277</accession>
<name>A0A6J5P277_9CAUD</name>
<comment type="similarity">
    <text evidence="1">Belongs to the Dps family.</text>
</comment>
<dbReference type="Gene3D" id="1.20.1260.10">
    <property type="match status" value="1"/>
</dbReference>
<dbReference type="InterPro" id="IPR009078">
    <property type="entry name" value="Ferritin-like_SF"/>
</dbReference>
<feature type="domain" description="Ferritin/DPS" evidence="2">
    <location>
        <begin position="6"/>
        <end position="142"/>
    </location>
</feature>
<protein>
    <submittedName>
        <fullName evidence="3">Dps DNA-binding ferritin-like protein (Oxidative damage protectant)</fullName>
    </submittedName>
</protein>
<evidence type="ECO:0000256" key="1">
    <source>
        <dbReference type="ARBA" id="ARBA00009497"/>
    </source>
</evidence>
<dbReference type="GO" id="GO:0003677">
    <property type="term" value="F:DNA binding"/>
    <property type="evidence" value="ECO:0007669"/>
    <property type="project" value="UniProtKB-KW"/>
</dbReference>